<proteinExistence type="predicted"/>
<accession>A0A0E9VVQ5</accession>
<reference evidence="1" key="1">
    <citation type="submission" date="2014-11" db="EMBL/GenBank/DDBJ databases">
        <authorList>
            <person name="Amaro Gonzalez C."/>
        </authorList>
    </citation>
    <scope>NUCLEOTIDE SEQUENCE</scope>
</reference>
<dbReference type="EMBL" id="GBXM01027187">
    <property type="protein sequence ID" value="JAH81390.1"/>
    <property type="molecule type" value="Transcribed_RNA"/>
</dbReference>
<protein>
    <submittedName>
        <fullName evidence="1">Uncharacterized protein</fullName>
    </submittedName>
</protein>
<evidence type="ECO:0000313" key="1">
    <source>
        <dbReference type="EMBL" id="JAH81390.1"/>
    </source>
</evidence>
<name>A0A0E9VVQ5_ANGAN</name>
<reference evidence="1" key="2">
    <citation type="journal article" date="2015" name="Fish Shellfish Immunol.">
        <title>Early steps in the European eel (Anguilla anguilla)-Vibrio vulnificus interaction in the gills: Role of the RtxA13 toxin.</title>
        <authorList>
            <person name="Callol A."/>
            <person name="Pajuelo D."/>
            <person name="Ebbesson L."/>
            <person name="Teles M."/>
            <person name="MacKenzie S."/>
            <person name="Amaro C."/>
        </authorList>
    </citation>
    <scope>NUCLEOTIDE SEQUENCE</scope>
</reference>
<organism evidence="1">
    <name type="scientific">Anguilla anguilla</name>
    <name type="common">European freshwater eel</name>
    <name type="synonym">Muraena anguilla</name>
    <dbReference type="NCBI Taxonomy" id="7936"/>
    <lineage>
        <taxon>Eukaryota</taxon>
        <taxon>Metazoa</taxon>
        <taxon>Chordata</taxon>
        <taxon>Craniata</taxon>
        <taxon>Vertebrata</taxon>
        <taxon>Euteleostomi</taxon>
        <taxon>Actinopterygii</taxon>
        <taxon>Neopterygii</taxon>
        <taxon>Teleostei</taxon>
        <taxon>Anguilliformes</taxon>
        <taxon>Anguillidae</taxon>
        <taxon>Anguilla</taxon>
    </lineage>
</organism>
<dbReference type="AlphaFoldDB" id="A0A0E9VVQ5"/>
<sequence>MSCLFLGVLRRRSGLGLP</sequence>